<dbReference type="RefSeq" id="WP_175493764.1">
    <property type="nucleotide sequence ID" value="NZ_FMVJ01000002.1"/>
</dbReference>
<gene>
    <name evidence="2" type="ORF">SAMN02927923_00703</name>
</gene>
<dbReference type="EMBL" id="FMVJ01000002">
    <property type="protein sequence ID" value="SCY07138.1"/>
    <property type="molecule type" value="Genomic_DNA"/>
</dbReference>
<sequence>MKAETGHAMTRNKKSRIHQPTEIKVATLRAWTPQPNPLSREEIRKHVINQIG</sequence>
<accession>A0A1G5CY10</accession>
<proteinExistence type="predicted"/>
<name>A0A1G5CY10_9HYPH</name>
<keyword evidence="3" id="KW-1185">Reference proteome</keyword>
<protein>
    <submittedName>
        <fullName evidence="2">Uncharacterized protein</fullName>
    </submittedName>
</protein>
<reference evidence="2 3" key="1">
    <citation type="submission" date="2016-10" db="EMBL/GenBank/DDBJ databases">
        <authorList>
            <person name="de Groot N.N."/>
        </authorList>
    </citation>
    <scope>NUCLEOTIDE SEQUENCE [LARGE SCALE GENOMIC DNA]</scope>
    <source>
        <strain evidence="2 3">CGMCC 1.7666</strain>
    </source>
</reference>
<dbReference type="STRING" id="549386.SAMN02927923_00703"/>
<evidence type="ECO:0000313" key="2">
    <source>
        <dbReference type="EMBL" id="SCY07138.1"/>
    </source>
</evidence>
<organism evidence="2 3">
    <name type="scientific">Microvirga guangxiensis</name>
    <dbReference type="NCBI Taxonomy" id="549386"/>
    <lineage>
        <taxon>Bacteria</taxon>
        <taxon>Pseudomonadati</taxon>
        <taxon>Pseudomonadota</taxon>
        <taxon>Alphaproteobacteria</taxon>
        <taxon>Hyphomicrobiales</taxon>
        <taxon>Methylobacteriaceae</taxon>
        <taxon>Microvirga</taxon>
    </lineage>
</organism>
<dbReference type="Proteomes" id="UP000199569">
    <property type="component" value="Unassembled WGS sequence"/>
</dbReference>
<dbReference type="AlphaFoldDB" id="A0A1G5CY10"/>
<evidence type="ECO:0000256" key="1">
    <source>
        <dbReference type="SAM" id="MobiDB-lite"/>
    </source>
</evidence>
<feature type="region of interest" description="Disordered" evidence="1">
    <location>
        <begin position="1"/>
        <end position="21"/>
    </location>
</feature>
<evidence type="ECO:0000313" key="3">
    <source>
        <dbReference type="Proteomes" id="UP000199569"/>
    </source>
</evidence>